<keyword evidence="4 6" id="KW-1133">Transmembrane helix</keyword>
<dbReference type="Pfam" id="PF13440">
    <property type="entry name" value="Polysacc_synt_3"/>
    <property type="match status" value="1"/>
</dbReference>
<feature type="transmembrane region" description="Helical" evidence="6">
    <location>
        <begin position="329"/>
        <end position="349"/>
    </location>
</feature>
<feature type="transmembrane region" description="Helical" evidence="6">
    <location>
        <begin position="361"/>
        <end position="381"/>
    </location>
</feature>
<feature type="transmembrane region" description="Helical" evidence="6">
    <location>
        <begin position="387"/>
        <end position="408"/>
    </location>
</feature>
<accession>A0A3R8LFF9</accession>
<feature type="transmembrane region" description="Helical" evidence="6">
    <location>
        <begin position="52"/>
        <end position="72"/>
    </location>
</feature>
<feature type="transmembrane region" description="Helical" evidence="6">
    <location>
        <begin position="178"/>
        <end position="196"/>
    </location>
</feature>
<dbReference type="AlphaFoldDB" id="A0A3R8LFF9"/>
<dbReference type="Proteomes" id="UP000274920">
    <property type="component" value="Unassembled WGS sequence"/>
</dbReference>
<keyword evidence="8" id="KW-1185">Reference proteome</keyword>
<feature type="transmembrane region" description="Helical" evidence="6">
    <location>
        <begin position="12"/>
        <end position="32"/>
    </location>
</feature>
<comment type="subcellular location">
    <subcellularLocation>
        <location evidence="1">Cell membrane</location>
        <topology evidence="1">Multi-pass membrane protein</topology>
    </subcellularLocation>
</comment>
<feature type="transmembrane region" description="Helical" evidence="6">
    <location>
        <begin position="253"/>
        <end position="277"/>
    </location>
</feature>
<keyword evidence="2" id="KW-1003">Cell membrane</keyword>
<evidence type="ECO:0000313" key="8">
    <source>
        <dbReference type="Proteomes" id="UP000274920"/>
    </source>
</evidence>
<evidence type="ECO:0000256" key="4">
    <source>
        <dbReference type="ARBA" id="ARBA00022989"/>
    </source>
</evidence>
<gene>
    <name evidence="7" type="ORF">EBB54_13085</name>
</gene>
<reference evidence="7" key="1">
    <citation type="submission" date="2018-10" db="EMBL/GenBank/DDBJ databases">
        <title>Schaedlerella arabinophila gen. nov. sp. nov., isolated from the mouse intestinal tract and comparative analysis with the genome of the closely related altered Schaedler flora strain ASF502.</title>
        <authorList>
            <person name="Miyake S."/>
            <person name="Soh M."/>
            <person name="Seedorf H."/>
        </authorList>
    </citation>
    <scope>NUCLEOTIDE SEQUENCE [LARGE SCALE GENOMIC DNA]</scope>
    <source>
        <strain evidence="7">DSM 106076</strain>
    </source>
</reference>
<feature type="transmembrane region" description="Helical" evidence="6">
    <location>
        <begin position="415"/>
        <end position="435"/>
    </location>
</feature>
<dbReference type="InterPro" id="IPR050833">
    <property type="entry name" value="Poly_Biosynth_Transport"/>
</dbReference>
<sequence>MKKFKIFIDNIFIYGFGSIIGKMIPFIMLPIITRMMPDSSYYGLNDLSTTLISVGQATSVFGMYDAMFRLFFDREDEKYRKQICSTALLITSITSIIVFVFIIGFNEILATVIYNNIQYRYLVYLAAFSVLIGSTNNIVAAPTKIKNESIIFILVNTISPIIAYFIAIPLLLSGFYAIALPLASLITSIMIEVFFVCRNKIWFSFCNINWNFIKPLLKIAVPLMPSFLVYWIYNSADRLIIQHLLGTQDVGLYAIASKLGQVSNLIYTAFTGGWLYFSFSTMKEERQVENNSRIFEYLGIISFSVFVLICAFSYLIYKSVFTDEYLAGYIIAPYLFLAPLLQMLFQVAGNQFIIMKKSWPNVLILSFGAVANIVLNFSLIPQIGIEGAAIGTLIGYLFADIICLIVLLKIHKIVIYKRFVIVTIGTVVYFVIWRLFLYEMIVWGIIMAFLAIGLFSSLYRNDIRKFFIMTRMMIIEEKNAKE</sequence>
<evidence type="ECO:0000256" key="6">
    <source>
        <dbReference type="SAM" id="Phobius"/>
    </source>
</evidence>
<keyword evidence="3 6" id="KW-0812">Transmembrane</keyword>
<feature type="transmembrane region" description="Helical" evidence="6">
    <location>
        <begin position="84"/>
        <end position="109"/>
    </location>
</feature>
<dbReference type="PANTHER" id="PTHR30250:SF11">
    <property type="entry name" value="O-ANTIGEN TRANSPORTER-RELATED"/>
    <property type="match status" value="1"/>
</dbReference>
<dbReference type="RefSeq" id="WP_125127696.1">
    <property type="nucleotide sequence ID" value="NZ_RHJS01000002.1"/>
</dbReference>
<evidence type="ECO:0000256" key="2">
    <source>
        <dbReference type="ARBA" id="ARBA00022475"/>
    </source>
</evidence>
<feature type="transmembrane region" description="Helical" evidence="6">
    <location>
        <begin position="441"/>
        <end position="459"/>
    </location>
</feature>
<dbReference type="GO" id="GO:0005886">
    <property type="term" value="C:plasma membrane"/>
    <property type="evidence" value="ECO:0007669"/>
    <property type="project" value="UniProtKB-SubCell"/>
</dbReference>
<evidence type="ECO:0000256" key="5">
    <source>
        <dbReference type="ARBA" id="ARBA00023136"/>
    </source>
</evidence>
<evidence type="ECO:0000256" key="1">
    <source>
        <dbReference type="ARBA" id="ARBA00004651"/>
    </source>
</evidence>
<evidence type="ECO:0000256" key="3">
    <source>
        <dbReference type="ARBA" id="ARBA00022692"/>
    </source>
</evidence>
<name>A0A3R8LFF9_9FIRM</name>
<proteinExistence type="predicted"/>
<protein>
    <submittedName>
        <fullName evidence="7">Polysaccharide biosynthesis protein</fullName>
    </submittedName>
</protein>
<feature type="transmembrane region" description="Helical" evidence="6">
    <location>
        <begin position="121"/>
        <end position="139"/>
    </location>
</feature>
<feature type="transmembrane region" description="Helical" evidence="6">
    <location>
        <begin position="297"/>
        <end position="317"/>
    </location>
</feature>
<comment type="caution">
    <text evidence="7">The sequence shown here is derived from an EMBL/GenBank/DDBJ whole genome shotgun (WGS) entry which is preliminary data.</text>
</comment>
<feature type="transmembrane region" description="Helical" evidence="6">
    <location>
        <begin position="151"/>
        <end position="172"/>
    </location>
</feature>
<evidence type="ECO:0000313" key="7">
    <source>
        <dbReference type="EMBL" id="RRK32190.1"/>
    </source>
</evidence>
<dbReference type="EMBL" id="RHJS01000002">
    <property type="protein sequence ID" value="RRK32190.1"/>
    <property type="molecule type" value="Genomic_DNA"/>
</dbReference>
<feature type="transmembrane region" description="Helical" evidence="6">
    <location>
        <begin position="216"/>
        <end position="233"/>
    </location>
</feature>
<dbReference type="PANTHER" id="PTHR30250">
    <property type="entry name" value="PST FAMILY PREDICTED COLANIC ACID TRANSPORTER"/>
    <property type="match status" value="1"/>
</dbReference>
<keyword evidence="5 6" id="KW-0472">Membrane</keyword>
<organism evidence="7 8">
    <name type="scientific">Schaedlerella arabinosiphila</name>
    <dbReference type="NCBI Taxonomy" id="2044587"/>
    <lineage>
        <taxon>Bacteria</taxon>
        <taxon>Bacillati</taxon>
        <taxon>Bacillota</taxon>
        <taxon>Clostridia</taxon>
        <taxon>Lachnospirales</taxon>
        <taxon>Lachnospiraceae</taxon>
        <taxon>Schaedlerella</taxon>
    </lineage>
</organism>